<dbReference type="OrthoDB" id="3784793at2759"/>
<proteinExistence type="predicted"/>
<dbReference type="GeneID" id="19128992"/>
<gene>
    <name evidence="1" type="ORF">COCMIDRAFT_97129</name>
</gene>
<evidence type="ECO:0000313" key="2">
    <source>
        <dbReference type="Proteomes" id="UP000054032"/>
    </source>
</evidence>
<organism evidence="1 2">
    <name type="scientific">Bipolaris oryzae ATCC 44560</name>
    <dbReference type="NCBI Taxonomy" id="930090"/>
    <lineage>
        <taxon>Eukaryota</taxon>
        <taxon>Fungi</taxon>
        <taxon>Dikarya</taxon>
        <taxon>Ascomycota</taxon>
        <taxon>Pezizomycotina</taxon>
        <taxon>Dothideomycetes</taxon>
        <taxon>Pleosporomycetidae</taxon>
        <taxon>Pleosporales</taxon>
        <taxon>Pleosporineae</taxon>
        <taxon>Pleosporaceae</taxon>
        <taxon>Bipolaris</taxon>
    </lineage>
</organism>
<sequence length="262" mass="30135">MPFHDENWEEWQRDCDTFPAYSDYLLGPDLRLVVTQEPGLHPVLYPAPMPQPIQYTRNVQSRSQIPRALTRSDLETNTLPGGQYALHRRESGDHLGNDSSNKTRTLIDPPIFLQHPRTLPEVQEQSRQQACIPTQMQLVSLPLLSSSSPQVVEDNHPSQLVSQSAWQPPVLPHTEFFVPQVSIQLRMRINSYLPQVWNCIRVTGDKSEPISADDLHRRNRAQQWLTSFKTNLPVEGRPYVSWVLRWMYSEHVAGRDPLVSFG</sequence>
<dbReference type="KEGG" id="bor:COCMIDRAFT_97129"/>
<dbReference type="RefSeq" id="XP_007688639.1">
    <property type="nucleotide sequence ID" value="XM_007690449.1"/>
</dbReference>
<name>W6ZML1_COCMI</name>
<dbReference type="Proteomes" id="UP000054032">
    <property type="component" value="Unassembled WGS sequence"/>
</dbReference>
<evidence type="ECO:0000313" key="1">
    <source>
        <dbReference type="EMBL" id="EUC44826.1"/>
    </source>
</evidence>
<dbReference type="HOGENOM" id="CLU_1061691_0_0_1"/>
<dbReference type="EMBL" id="KI963996">
    <property type="protein sequence ID" value="EUC44826.1"/>
    <property type="molecule type" value="Genomic_DNA"/>
</dbReference>
<dbReference type="AlphaFoldDB" id="W6ZML1"/>
<accession>W6ZML1</accession>
<reference evidence="1 2" key="1">
    <citation type="journal article" date="2013" name="PLoS Genet.">
        <title>Comparative genome structure, secondary metabolite, and effector coding capacity across Cochliobolus pathogens.</title>
        <authorList>
            <person name="Condon B.J."/>
            <person name="Leng Y."/>
            <person name="Wu D."/>
            <person name="Bushley K.E."/>
            <person name="Ohm R.A."/>
            <person name="Otillar R."/>
            <person name="Martin J."/>
            <person name="Schackwitz W."/>
            <person name="Grimwood J."/>
            <person name="MohdZainudin N."/>
            <person name="Xue C."/>
            <person name="Wang R."/>
            <person name="Manning V.A."/>
            <person name="Dhillon B."/>
            <person name="Tu Z.J."/>
            <person name="Steffenson B.J."/>
            <person name="Salamov A."/>
            <person name="Sun H."/>
            <person name="Lowry S."/>
            <person name="LaButti K."/>
            <person name="Han J."/>
            <person name="Copeland A."/>
            <person name="Lindquist E."/>
            <person name="Barry K."/>
            <person name="Schmutz J."/>
            <person name="Baker S.E."/>
            <person name="Ciuffetti L.M."/>
            <person name="Grigoriev I.V."/>
            <person name="Zhong S."/>
            <person name="Turgeon B.G."/>
        </authorList>
    </citation>
    <scope>NUCLEOTIDE SEQUENCE [LARGE SCALE GENOMIC DNA]</scope>
    <source>
        <strain evidence="1 2">ATCC 44560</strain>
    </source>
</reference>
<keyword evidence="2" id="KW-1185">Reference proteome</keyword>
<protein>
    <submittedName>
        <fullName evidence="1">Uncharacterized protein</fullName>
    </submittedName>
</protein>